<name>A0A450VUH2_9GAMM</name>
<sequence>MHAIVHWGRYGGRVATHEYDVAPPDDILHTGRLHVISLLLRRYHLLGVCIVDHDVVGATILFIFRSALQMDQVLTALYQRKIMLHWSEAQPR</sequence>
<evidence type="ECO:0000313" key="1">
    <source>
        <dbReference type="EMBL" id="VFK08448.1"/>
    </source>
</evidence>
<gene>
    <name evidence="1" type="ORF">BECKLPF1236A_GA0070988_1001722</name>
</gene>
<dbReference type="AlphaFoldDB" id="A0A450VUH2"/>
<proteinExistence type="predicted"/>
<organism evidence="1">
    <name type="scientific">Candidatus Kentrum sp. LPFa</name>
    <dbReference type="NCBI Taxonomy" id="2126335"/>
    <lineage>
        <taxon>Bacteria</taxon>
        <taxon>Pseudomonadati</taxon>
        <taxon>Pseudomonadota</taxon>
        <taxon>Gammaproteobacteria</taxon>
        <taxon>Candidatus Kentrum</taxon>
    </lineage>
</organism>
<accession>A0A450VUH2</accession>
<protein>
    <submittedName>
        <fullName evidence="1">Uncharacterized protein</fullName>
    </submittedName>
</protein>
<dbReference type="EMBL" id="CAADFM010000017">
    <property type="protein sequence ID" value="VFK08448.1"/>
    <property type="molecule type" value="Genomic_DNA"/>
</dbReference>
<reference evidence="1" key="1">
    <citation type="submission" date="2019-02" db="EMBL/GenBank/DDBJ databases">
        <authorList>
            <person name="Gruber-Vodicka R. H."/>
            <person name="Seah K. B. B."/>
        </authorList>
    </citation>
    <scope>NUCLEOTIDE SEQUENCE</scope>
    <source>
        <strain evidence="1">BECK_S312</strain>
    </source>
</reference>